<reference evidence="1" key="1">
    <citation type="submission" date="2023-08" db="EMBL/GenBank/DDBJ databases">
        <title>A de novo genome assembly of Solanum verrucosum Schlechtendal, a Mexican diploid species geographically isolated from the other diploid A-genome species in potato relatives.</title>
        <authorList>
            <person name="Hosaka K."/>
        </authorList>
    </citation>
    <scope>NUCLEOTIDE SEQUENCE</scope>
    <source>
        <tissue evidence="1">Young leaves</tissue>
    </source>
</reference>
<keyword evidence="2" id="KW-1185">Reference proteome</keyword>
<dbReference type="PANTHER" id="PTHR34427">
    <property type="entry name" value="DUF4283 DOMAIN PROTEIN"/>
    <property type="match status" value="1"/>
</dbReference>
<proteinExistence type="predicted"/>
<name>A0AAF0U0F1_SOLVR</name>
<evidence type="ECO:0000313" key="1">
    <source>
        <dbReference type="EMBL" id="WMV36295.1"/>
    </source>
</evidence>
<evidence type="ECO:0008006" key="3">
    <source>
        <dbReference type="Google" id="ProtNLM"/>
    </source>
</evidence>
<dbReference type="AlphaFoldDB" id="A0AAF0U0F1"/>
<evidence type="ECO:0000313" key="2">
    <source>
        <dbReference type="Proteomes" id="UP001234989"/>
    </source>
</evidence>
<protein>
    <recommendedName>
        <fullName evidence="3">DUF4283 domain-containing protein</fullName>
    </recommendedName>
</protein>
<dbReference type="PANTHER" id="PTHR34427:SF16">
    <property type="entry name" value="DUF4283 DOMAIN-CONTAINING PROTEIN"/>
    <property type="match status" value="1"/>
</dbReference>
<sequence length="294" mass="33198">MKDQMAEYFSTRKFNPHGRFMSLLSLKGADRAVVILPEASNAGWKDIALINYSPPRTLKAPHRMVDINHSDAKVVEDSKWQSYTTEVPESKRQEVSTTATIEYGRGLLGRCITGNFGNLGSEMPTLSEIFPNRNMAEQTLQGGWTWKKSRVQLEWWNPRAGCTPAAQKSKATWIRVIGLPLHLWSHKIFRQIGDFCGGWKSTEKETGLKNHLKSARIEVKGDGQNVPREVTITKEGLNFFIPIRLERKPSFRRALVVFPAPGDKKINGTNKNFVQRSLEPYEVIDSVGQSTAID</sequence>
<accession>A0AAF0U0F1</accession>
<gene>
    <name evidence="1" type="ORF">MTR67_029680</name>
</gene>
<dbReference type="EMBL" id="CP133618">
    <property type="protein sequence ID" value="WMV36295.1"/>
    <property type="molecule type" value="Genomic_DNA"/>
</dbReference>
<organism evidence="1 2">
    <name type="scientific">Solanum verrucosum</name>
    <dbReference type="NCBI Taxonomy" id="315347"/>
    <lineage>
        <taxon>Eukaryota</taxon>
        <taxon>Viridiplantae</taxon>
        <taxon>Streptophyta</taxon>
        <taxon>Embryophyta</taxon>
        <taxon>Tracheophyta</taxon>
        <taxon>Spermatophyta</taxon>
        <taxon>Magnoliopsida</taxon>
        <taxon>eudicotyledons</taxon>
        <taxon>Gunneridae</taxon>
        <taxon>Pentapetalae</taxon>
        <taxon>asterids</taxon>
        <taxon>lamiids</taxon>
        <taxon>Solanales</taxon>
        <taxon>Solanaceae</taxon>
        <taxon>Solanoideae</taxon>
        <taxon>Solaneae</taxon>
        <taxon>Solanum</taxon>
    </lineage>
</organism>
<dbReference type="Proteomes" id="UP001234989">
    <property type="component" value="Chromosome 7"/>
</dbReference>